<dbReference type="InterPro" id="IPR051359">
    <property type="entry name" value="CaCA_antiporter"/>
</dbReference>
<dbReference type="GO" id="GO:0006813">
    <property type="term" value="P:potassium ion transport"/>
    <property type="evidence" value="ECO:0007669"/>
    <property type="project" value="UniProtKB-KW"/>
</dbReference>
<comment type="subcellular location">
    <subcellularLocation>
        <location evidence="1">Membrane</location>
        <topology evidence="1">Multi-pass membrane protein</topology>
    </subcellularLocation>
</comment>
<feature type="transmembrane region" description="Helical" evidence="12">
    <location>
        <begin position="530"/>
        <end position="549"/>
    </location>
</feature>
<name>A0A2P6RHD0_ROSCH</name>
<evidence type="ECO:0000256" key="3">
    <source>
        <dbReference type="ARBA" id="ARBA00022449"/>
    </source>
</evidence>
<evidence type="ECO:0000256" key="10">
    <source>
        <dbReference type="ARBA" id="ARBA00023201"/>
    </source>
</evidence>
<feature type="transmembrane region" description="Helical" evidence="12">
    <location>
        <begin position="442"/>
        <end position="467"/>
    </location>
</feature>
<reference evidence="14 15" key="1">
    <citation type="journal article" date="2018" name="Nat. Genet.">
        <title>The Rosa genome provides new insights in the design of modern roses.</title>
        <authorList>
            <person name="Bendahmane M."/>
        </authorList>
    </citation>
    <scope>NUCLEOTIDE SEQUENCE [LARGE SCALE GENOMIC DNA]</scope>
    <source>
        <strain evidence="15">cv. Old Blush</strain>
    </source>
</reference>
<comment type="similarity">
    <text evidence="11">Belongs to the Ca(2+):cation antiporter (CaCA) (TC 2.A.19) family. Cation/calcium exchanger (CCX) subfamily.</text>
</comment>
<dbReference type="OrthoDB" id="407410at2759"/>
<keyword evidence="2" id="KW-0813">Transport</keyword>
<keyword evidence="6" id="KW-0630">Potassium</keyword>
<evidence type="ECO:0000256" key="1">
    <source>
        <dbReference type="ARBA" id="ARBA00004141"/>
    </source>
</evidence>
<feature type="domain" description="Sodium/calcium exchanger membrane region" evidence="13">
    <location>
        <begin position="423"/>
        <end position="574"/>
    </location>
</feature>
<dbReference type="Gramene" id="PRQ45838">
    <property type="protein sequence ID" value="PRQ45838"/>
    <property type="gene ID" value="RchiOBHm_Chr3g0496041"/>
</dbReference>
<keyword evidence="10" id="KW-0739">Sodium transport</keyword>
<keyword evidence="9 12" id="KW-0472">Membrane</keyword>
<feature type="transmembrane region" description="Helical" evidence="12">
    <location>
        <begin position="419"/>
        <end position="436"/>
    </location>
</feature>
<evidence type="ECO:0000313" key="14">
    <source>
        <dbReference type="EMBL" id="PRQ45838.1"/>
    </source>
</evidence>
<feature type="domain" description="Sodium/calcium exchanger membrane region" evidence="13">
    <location>
        <begin position="109"/>
        <end position="255"/>
    </location>
</feature>
<dbReference type="InterPro" id="IPR044880">
    <property type="entry name" value="NCX_ion-bd_dom_sf"/>
</dbReference>
<proteinExistence type="inferred from homology"/>
<keyword evidence="4" id="KW-0633">Potassium transport</keyword>
<keyword evidence="7 12" id="KW-1133">Transmembrane helix</keyword>
<evidence type="ECO:0000259" key="13">
    <source>
        <dbReference type="Pfam" id="PF01699"/>
    </source>
</evidence>
<evidence type="ECO:0000256" key="11">
    <source>
        <dbReference type="ARBA" id="ARBA00038187"/>
    </source>
</evidence>
<comment type="caution">
    <text evidence="14">The sequence shown here is derived from an EMBL/GenBank/DDBJ whole genome shotgun (WGS) entry which is preliminary data.</text>
</comment>
<feature type="transmembrane region" description="Helical" evidence="12">
    <location>
        <begin position="176"/>
        <end position="200"/>
    </location>
</feature>
<dbReference type="GO" id="GO:0016020">
    <property type="term" value="C:membrane"/>
    <property type="evidence" value="ECO:0007669"/>
    <property type="project" value="UniProtKB-SubCell"/>
</dbReference>
<feature type="transmembrane region" description="Helical" evidence="12">
    <location>
        <begin position="388"/>
        <end position="407"/>
    </location>
</feature>
<feature type="transmembrane region" description="Helical" evidence="12">
    <location>
        <begin position="237"/>
        <end position="256"/>
    </location>
</feature>
<sequence length="592" mass="64575">MVEVLMKTLFVSIPLYRNYIIFLNLSFLLVASAILVIYSSHSSQILVLRIHSNNNEQGCDSFLGIGDYEEKCLYLKSENPCVSQGYIDYLYIFYCSFGSFPFLGYGFLLFWLLVLFYLLGNTASEYFCSSLESLSRLLQLSPTIAGVTLLSLGNGAPDVFSSFVSFMGSGGTNIDVGLNTVLGGASFISCVVVGIISISIRKRLVRVDKSDFVRDTSFYLLVIVCLILILIQKEIDVWAAMAFSSLYIVYVIGVYVSHTHRRNSGKTSESHSNLSNGSHDLTVPIMSSMERDGNEELSAAEEGALEHISAVEEVKKGCFQLPRPSDSCQMLIFILELPLYIPRRLTIPVVCEERWSKPYAVASVTLAPVLLSSLWNHQYANAAFETSLWIYLIGSIIGLVFGFVACLTTEKSSPPKKCLFPWLAAGFLMSVAWSYITAQELVALLVSIGYILGVSPSILGLTVLAWGNSLGDLITNLTMALNGGPDGAQIAFSACYAGPIFNTLFGLGLSFVGSSWSKYPSAVVIQGDPYLLETLGLLAGGLLWALVVLPRRDMTLDGVLGGGLLVIYTISMSLRLIQTLGGRSFQLQTVVA</sequence>
<feature type="transmembrane region" description="Helical" evidence="12">
    <location>
        <begin position="212"/>
        <end position="231"/>
    </location>
</feature>
<dbReference type="GO" id="GO:0015297">
    <property type="term" value="F:antiporter activity"/>
    <property type="evidence" value="ECO:0007669"/>
    <property type="project" value="UniProtKB-KW"/>
</dbReference>
<protein>
    <submittedName>
        <fullName evidence="14">Putative sodium/calcium exchanger membrane region</fullName>
    </submittedName>
</protein>
<evidence type="ECO:0000313" key="15">
    <source>
        <dbReference type="Proteomes" id="UP000238479"/>
    </source>
</evidence>
<keyword evidence="10" id="KW-0406">Ion transport</keyword>
<dbReference type="GO" id="GO:0006814">
    <property type="term" value="P:sodium ion transport"/>
    <property type="evidence" value="ECO:0007669"/>
    <property type="project" value="UniProtKB-KW"/>
</dbReference>
<evidence type="ECO:0000256" key="12">
    <source>
        <dbReference type="SAM" id="Phobius"/>
    </source>
</evidence>
<organism evidence="14 15">
    <name type="scientific">Rosa chinensis</name>
    <name type="common">China rose</name>
    <dbReference type="NCBI Taxonomy" id="74649"/>
    <lineage>
        <taxon>Eukaryota</taxon>
        <taxon>Viridiplantae</taxon>
        <taxon>Streptophyta</taxon>
        <taxon>Embryophyta</taxon>
        <taxon>Tracheophyta</taxon>
        <taxon>Spermatophyta</taxon>
        <taxon>Magnoliopsida</taxon>
        <taxon>eudicotyledons</taxon>
        <taxon>Gunneridae</taxon>
        <taxon>Pentapetalae</taxon>
        <taxon>rosids</taxon>
        <taxon>fabids</taxon>
        <taxon>Rosales</taxon>
        <taxon>Rosaceae</taxon>
        <taxon>Rosoideae</taxon>
        <taxon>Rosoideae incertae sedis</taxon>
        <taxon>Rosa</taxon>
    </lineage>
</organism>
<dbReference type="PANTHER" id="PTHR12266">
    <property type="entry name" value="NA+/CA2+ K+ INDEPENDENT EXCHANGER"/>
    <property type="match status" value="1"/>
</dbReference>
<dbReference type="Proteomes" id="UP000238479">
    <property type="component" value="Chromosome 3"/>
</dbReference>
<dbReference type="PANTHER" id="PTHR12266:SF18">
    <property type="entry name" value="CATION_CALCIUM EXCHANGER 2"/>
    <property type="match status" value="1"/>
</dbReference>
<dbReference type="GO" id="GO:0008324">
    <property type="term" value="F:monoatomic cation transmembrane transporter activity"/>
    <property type="evidence" value="ECO:0007669"/>
    <property type="project" value="TreeGrafter"/>
</dbReference>
<evidence type="ECO:0000256" key="4">
    <source>
        <dbReference type="ARBA" id="ARBA00022538"/>
    </source>
</evidence>
<dbReference type="AlphaFoldDB" id="A0A2P6RHD0"/>
<feature type="transmembrane region" description="Helical" evidence="12">
    <location>
        <begin position="91"/>
        <end position="116"/>
    </location>
</feature>
<evidence type="ECO:0000256" key="7">
    <source>
        <dbReference type="ARBA" id="ARBA00022989"/>
    </source>
</evidence>
<evidence type="ECO:0000256" key="2">
    <source>
        <dbReference type="ARBA" id="ARBA00022448"/>
    </source>
</evidence>
<evidence type="ECO:0000256" key="9">
    <source>
        <dbReference type="ARBA" id="ARBA00023136"/>
    </source>
</evidence>
<dbReference type="Gene3D" id="1.20.1420.30">
    <property type="entry name" value="NCX, central ion-binding region"/>
    <property type="match status" value="2"/>
</dbReference>
<evidence type="ECO:0000256" key="8">
    <source>
        <dbReference type="ARBA" id="ARBA00023053"/>
    </source>
</evidence>
<feature type="transmembrane region" description="Helical" evidence="12">
    <location>
        <begin position="137"/>
        <end position="156"/>
    </location>
</feature>
<gene>
    <name evidence="14" type="ORF">RchiOBHm_Chr3g0496041</name>
</gene>
<keyword evidence="3" id="KW-0050">Antiport</keyword>
<feature type="transmembrane region" description="Helical" evidence="12">
    <location>
        <begin position="556"/>
        <end position="577"/>
    </location>
</feature>
<evidence type="ECO:0000256" key="6">
    <source>
        <dbReference type="ARBA" id="ARBA00022958"/>
    </source>
</evidence>
<accession>A0A2P6RHD0</accession>
<keyword evidence="5 12" id="KW-0812">Transmembrane</keyword>
<dbReference type="EMBL" id="PDCK01000041">
    <property type="protein sequence ID" value="PRQ45838.1"/>
    <property type="molecule type" value="Genomic_DNA"/>
</dbReference>
<evidence type="ECO:0000256" key="5">
    <source>
        <dbReference type="ARBA" id="ARBA00022692"/>
    </source>
</evidence>
<dbReference type="OMA" id="CLQIVLT"/>
<dbReference type="InterPro" id="IPR004837">
    <property type="entry name" value="NaCa_Exmemb"/>
</dbReference>
<keyword evidence="15" id="KW-1185">Reference proteome</keyword>
<feature type="transmembrane region" description="Helical" evidence="12">
    <location>
        <begin position="20"/>
        <end position="38"/>
    </location>
</feature>
<feature type="transmembrane region" description="Helical" evidence="12">
    <location>
        <begin position="488"/>
        <end position="510"/>
    </location>
</feature>
<dbReference type="Pfam" id="PF01699">
    <property type="entry name" value="Na_Ca_ex"/>
    <property type="match status" value="2"/>
</dbReference>
<keyword evidence="8" id="KW-0915">Sodium</keyword>